<gene>
    <name evidence="2" type="ORF">CRG98_008526</name>
</gene>
<name>A0A2I0KRH1_PUNGR</name>
<feature type="compositionally biased region" description="Basic and acidic residues" evidence="1">
    <location>
        <begin position="114"/>
        <end position="126"/>
    </location>
</feature>
<comment type="caution">
    <text evidence="2">The sequence shown here is derived from an EMBL/GenBank/DDBJ whole genome shotgun (WGS) entry which is preliminary data.</text>
</comment>
<dbReference type="AlphaFoldDB" id="A0A2I0KRH1"/>
<accession>A0A2I0KRH1</accession>
<organism evidence="2 3">
    <name type="scientific">Punica granatum</name>
    <name type="common">Pomegranate</name>
    <dbReference type="NCBI Taxonomy" id="22663"/>
    <lineage>
        <taxon>Eukaryota</taxon>
        <taxon>Viridiplantae</taxon>
        <taxon>Streptophyta</taxon>
        <taxon>Embryophyta</taxon>
        <taxon>Tracheophyta</taxon>
        <taxon>Spermatophyta</taxon>
        <taxon>Magnoliopsida</taxon>
        <taxon>eudicotyledons</taxon>
        <taxon>Gunneridae</taxon>
        <taxon>Pentapetalae</taxon>
        <taxon>rosids</taxon>
        <taxon>malvids</taxon>
        <taxon>Myrtales</taxon>
        <taxon>Lythraceae</taxon>
        <taxon>Punica</taxon>
    </lineage>
</organism>
<feature type="region of interest" description="Disordered" evidence="1">
    <location>
        <begin position="1"/>
        <end position="51"/>
    </location>
</feature>
<feature type="region of interest" description="Disordered" evidence="1">
    <location>
        <begin position="103"/>
        <end position="149"/>
    </location>
</feature>
<keyword evidence="3" id="KW-1185">Reference proteome</keyword>
<feature type="compositionally biased region" description="Polar residues" evidence="1">
    <location>
        <begin position="26"/>
        <end position="45"/>
    </location>
</feature>
<proteinExistence type="predicted"/>
<dbReference type="EMBL" id="PGOL01000407">
    <property type="protein sequence ID" value="PKI71061.1"/>
    <property type="molecule type" value="Genomic_DNA"/>
</dbReference>
<dbReference type="Proteomes" id="UP000233551">
    <property type="component" value="Unassembled WGS sequence"/>
</dbReference>
<feature type="compositionally biased region" description="Basic and acidic residues" evidence="1">
    <location>
        <begin position="9"/>
        <end position="25"/>
    </location>
</feature>
<feature type="region of interest" description="Disordered" evidence="1">
    <location>
        <begin position="68"/>
        <end position="87"/>
    </location>
</feature>
<evidence type="ECO:0000256" key="1">
    <source>
        <dbReference type="SAM" id="MobiDB-lite"/>
    </source>
</evidence>
<evidence type="ECO:0000313" key="3">
    <source>
        <dbReference type="Proteomes" id="UP000233551"/>
    </source>
</evidence>
<sequence length="149" mass="16894">MSIVNSTMQDEKTKFLVSAAEEHTRSATPPTQNLTEDVSSHSSQLPPRVEELDRQEGDYIEDEALPHEEANQNLDQEPIRNNLLDSTHTDIEVGMNKKEKLMEDSFPLSSASSHSKEVLHKEKAEDNESNESSVKFKRRNDFGYLKHAA</sequence>
<reference evidence="2 3" key="1">
    <citation type="submission" date="2017-11" db="EMBL/GenBank/DDBJ databases">
        <title>De-novo sequencing of pomegranate (Punica granatum L.) genome.</title>
        <authorList>
            <person name="Akparov Z."/>
            <person name="Amiraslanov A."/>
            <person name="Hajiyeva S."/>
            <person name="Abbasov M."/>
            <person name="Kaur K."/>
            <person name="Hamwieh A."/>
            <person name="Solovyev V."/>
            <person name="Salamov A."/>
            <person name="Braich B."/>
            <person name="Kosarev P."/>
            <person name="Mahmoud A."/>
            <person name="Hajiyev E."/>
            <person name="Babayeva S."/>
            <person name="Izzatullayeva V."/>
            <person name="Mammadov A."/>
            <person name="Mammadov A."/>
            <person name="Sharifova S."/>
            <person name="Ojaghi J."/>
            <person name="Eynullazada K."/>
            <person name="Bayramov B."/>
            <person name="Abdulazimova A."/>
            <person name="Shahmuradov I."/>
        </authorList>
    </citation>
    <scope>NUCLEOTIDE SEQUENCE [LARGE SCALE GENOMIC DNA]</scope>
    <source>
        <strain evidence="3">cv. AG2017</strain>
        <tissue evidence="2">Leaf</tissue>
    </source>
</reference>
<protein>
    <submittedName>
        <fullName evidence="2">Uncharacterized protein</fullName>
    </submittedName>
</protein>
<evidence type="ECO:0000313" key="2">
    <source>
        <dbReference type="EMBL" id="PKI71061.1"/>
    </source>
</evidence>